<dbReference type="OrthoDB" id="284473at2759"/>
<dbReference type="PANTHER" id="PTHR13246">
    <property type="entry name" value="ENDO BETA N-ACETYLGLUCOSAMINIDASE"/>
    <property type="match status" value="1"/>
</dbReference>
<dbReference type="GeneID" id="106664358"/>
<dbReference type="Proteomes" id="UP000494040">
    <property type="component" value="Unassembled WGS sequence"/>
</dbReference>
<organism evidence="2 3">
    <name type="scientific">Cimex lectularius</name>
    <name type="common">Bed bug</name>
    <name type="synonym">Acanthia lectularia</name>
    <dbReference type="NCBI Taxonomy" id="79782"/>
    <lineage>
        <taxon>Eukaryota</taxon>
        <taxon>Metazoa</taxon>
        <taxon>Ecdysozoa</taxon>
        <taxon>Arthropoda</taxon>
        <taxon>Hexapoda</taxon>
        <taxon>Insecta</taxon>
        <taxon>Pterygota</taxon>
        <taxon>Neoptera</taxon>
        <taxon>Paraneoptera</taxon>
        <taxon>Hemiptera</taxon>
        <taxon>Heteroptera</taxon>
        <taxon>Panheteroptera</taxon>
        <taxon>Cimicomorpha</taxon>
        <taxon>Cimicidae</taxon>
        <taxon>Cimex</taxon>
    </lineage>
</organism>
<dbReference type="Gene3D" id="2.60.120.260">
    <property type="entry name" value="Galactose-binding domain-like"/>
    <property type="match status" value="1"/>
</dbReference>
<evidence type="ECO:0000259" key="1">
    <source>
        <dbReference type="Pfam" id="PF03644"/>
    </source>
</evidence>
<keyword evidence="3" id="KW-1185">Reference proteome</keyword>
<dbReference type="InterPro" id="IPR032979">
    <property type="entry name" value="ENGase"/>
</dbReference>
<accession>A0A8I6RHL3</accession>
<dbReference type="InterPro" id="IPR017853">
    <property type="entry name" value="GH"/>
</dbReference>
<dbReference type="GO" id="GO:0005829">
    <property type="term" value="C:cytosol"/>
    <property type="evidence" value="ECO:0007669"/>
    <property type="project" value="UniProtKB-SubCell"/>
</dbReference>
<dbReference type="AlphaFoldDB" id="A0A8I6RHL3"/>
<protein>
    <recommendedName>
        <fullName evidence="1">Cytosolic endo-beta-N-acetylglucosaminidase TIM barrel domain-containing protein</fullName>
    </recommendedName>
</protein>
<dbReference type="GO" id="GO:0033925">
    <property type="term" value="F:mannosyl-glycoprotein endo-beta-N-acetylglucosaminidase activity"/>
    <property type="evidence" value="ECO:0007669"/>
    <property type="project" value="UniProtKB-EC"/>
</dbReference>
<dbReference type="PANTHER" id="PTHR13246:SF1">
    <property type="entry name" value="CYTOSOLIC ENDO-BETA-N-ACETYLGLUCOSAMINIDASE"/>
    <property type="match status" value="1"/>
</dbReference>
<dbReference type="EnsemblMetazoa" id="XM_014390032.2">
    <property type="protein sequence ID" value="XP_014245518.1"/>
    <property type="gene ID" value="LOC106664358"/>
</dbReference>
<proteinExistence type="predicted"/>
<dbReference type="InterPro" id="IPR005201">
    <property type="entry name" value="TIM_ENGase"/>
</dbReference>
<dbReference type="SUPFAM" id="SSF51445">
    <property type="entry name" value="(Trans)glycosidases"/>
    <property type="match status" value="1"/>
</dbReference>
<dbReference type="CDD" id="cd06547">
    <property type="entry name" value="GH85_ENGase"/>
    <property type="match status" value="1"/>
</dbReference>
<dbReference type="Pfam" id="PF03644">
    <property type="entry name" value="Glyco_hydro_85"/>
    <property type="match status" value="1"/>
</dbReference>
<evidence type="ECO:0000313" key="2">
    <source>
        <dbReference type="EnsemblMetazoa" id="XP_014245518.1"/>
    </source>
</evidence>
<name>A0A8I6RHL3_CIMLE</name>
<dbReference type="Gene3D" id="3.20.20.80">
    <property type="entry name" value="Glycosidases"/>
    <property type="match status" value="1"/>
</dbReference>
<reference evidence="2" key="1">
    <citation type="submission" date="2022-01" db="UniProtKB">
        <authorList>
            <consortium name="EnsemblMetazoa"/>
        </authorList>
    </citation>
    <scope>IDENTIFICATION</scope>
</reference>
<evidence type="ECO:0000313" key="3">
    <source>
        <dbReference type="Proteomes" id="UP000494040"/>
    </source>
</evidence>
<sequence length="534" mass="61652">MCDDREDICQPISSLEGILQWKPPSKQSWAEKVIPKLNKSSRCFKWHKDCKSYFEDNILLQGKECVPKTLYCHDMKGGYLDDKYVKGCASEDPFTFFRWAGIDIFVYFSHTLLTIPPLAWINAAHANGVTVLGTIITEGEKGHEFCKNLLKEDKLIESFCVKVAQIAKHYKFSGYLLNIENDISMANMPNFIELVKELRKQLKKVDPNNIVIWYDSVTIPNGEICYQNELNGHNCTFFDITDGIFLNYNWKEENLTFSKRFAENRAADVFVGIDVFGRGCYGGGGFNSHKAMKLIRKYNLSAAIFAPGWVHECQTEDDPFIARDFKFWQRMYPYLFVSGPKELPFKTSFCTGFGKNYYSKGQIYTEGPWYNLSRQDFQLTDIIPWEGDDSEYSCLTYYHLDAYHGGNSVLLKSDHFERLFFCDFKLNSADALEIILAIKNFGEEEGEVEVLVKYIDRNSVRKKQILDYSAGTDEANHWRKRKFIFGPCEGTVLEIGCRLMDREVMLIGEVIVKKALKDSYQFKRASKSSIHEKV</sequence>
<feature type="domain" description="Cytosolic endo-beta-N-acetylglucosaminidase TIM barrel" evidence="1">
    <location>
        <begin position="79"/>
        <end position="357"/>
    </location>
</feature>
<dbReference type="RefSeq" id="XP_014245518.1">
    <property type="nucleotide sequence ID" value="XM_014390032.2"/>
</dbReference>